<dbReference type="NCBIfam" id="NF001248">
    <property type="entry name" value="PRK00218.1-4"/>
    <property type="match status" value="1"/>
</dbReference>
<keyword evidence="1 4" id="KW-1003">Cell membrane</keyword>
<comment type="similarity">
    <text evidence="4">Belongs to the HflD family.</text>
</comment>
<dbReference type="Proteomes" id="UP000031278">
    <property type="component" value="Unassembled WGS sequence"/>
</dbReference>
<evidence type="ECO:0000256" key="1">
    <source>
        <dbReference type="ARBA" id="ARBA00022475"/>
    </source>
</evidence>
<dbReference type="RefSeq" id="WP_039459841.1">
    <property type="nucleotide sequence ID" value="NZ_JWLZ01000084.1"/>
</dbReference>
<dbReference type="NCBIfam" id="NF001246">
    <property type="entry name" value="PRK00218.1-2"/>
    <property type="match status" value="1"/>
</dbReference>
<reference evidence="5 6" key="1">
    <citation type="submission" date="2014-12" db="EMBL/GenBank/DDBJ databases">
        <title>Genome sequencing of Photobacterium gaetbulicola AD005a.</title>
        <authorList>
            <person name="Adrian T.G.S."/>
            <person name="Chan K.G."/>
        </authorList>
    </citation>
    <scope>NUCLEOTIDE SEQUENCE [LARGE SCALE GENOMIC DNA]</scope>
    <source>
        <strain evidence="5 6">AD005a</strain>
    </source>
</reference>
<dbReference type="Gene3D" id="1.10.3890.10">
    <property type="entry name" value="HflD-like"/>
    <property type="match status" value="1"/>
</dbReference>
<dbReference type="PANTHER" id="PTHR38100:SF1">
    <property type="entry name" value="HIGH FREQUENCY LYSOGENIZATION PROTEIN HFLD"/>
    <property type="match status" value="1"/>
</dbReference>
<dbReference type="PANTHER" id="PTHR38100">
    <property type="entry name" value="HIGH FREQUENCY LYSOGENIZATION PROTEIN HFLD"/>
    <property type="match status" value="1"/>
</dbReference>
<evidence type="ECO:0000256" key="4">
    <source>
        <dbReference type="HAMAP-Rule" id="MF_00695"/>
    </source>
</evidence>
<dbReference type="SUPFAM" id="SSF101322">
    <property type="entry name" value="YcfC-like"/>
    <property type="match status" value="1"/>
</dbReference>
<gene>
    <name evidence="4" type="primary">hflD</name>
    <name evidence="5" type="ORF">RJ45_06455</name>
</gene>
<evidence type="ECO:0000256" key="3">
    <source>
        <dbReference type="ARBA" id="ARBA00023136"/>
    </source>
</evidence>
<dbReference type="HAMAP" id="MF_00695">
    <property type="entry name" value="HflD_protein"/>
    <property type="match status" value="1"/>
</dbReference>
<dbReference type="Pfam" id="PF04356">
    <property type="entry name" value="DUF489"/>
    <property type="match status" value="1"/>
</dbReference>
<dbReference type="AlphaFoldDB" id="A0A0B9H6A4"/>
<accession>A0A0B9H6A4</accession>
<keyword evidence="2 4" id="KW-0963">Cytoplasm</keyword>
<proteinExistence type="inferred from homology"/>
<dbReference type="InterPro" id="IPR007451">
    <property type="entry name" value="HflD"/>
</dbReference>
<dbReference type="GO" id="GO:0005886">
    <property type="term" value="C:plasma membrane"/>
    <property type="evidence" value="ECO:0007669"/>
    <property type="project" value="UniProtKB-SubCell"/>
</dbReference>
<evidence type="ECO:0000313" key="6">
    <source>
        <dbReference type="Proteomes" id="UP000031278"/>
    </source>
</evidence>
<evidence type="ECO:0000256" key="2">
    <source>
        <dbReference type="ARBA" id="ARBA00022490"/>
    </source>
</evidence>
<sequence length="205" mass="22820">MAHTVYDRTIAFAGICQAVKLVQKIARDGHCDQDALEASLRSIMATNPSNTIEIFGNEANLKMGLEALAAEIDNTPSGNEITRYLVSVMALERKLDSRRDSMAQLGDRISTAQRQMDHFELLEDQMISNLASIYLDIISPLGPRIQVTGTPAQLQQQSVQHKVRALLLAAIRSAVLWRQVGGKRRHLIFGRKQMVEQAKILLARC</sequence>
<comment type="subcellular location">
    <subcellularLocation>
        <location evidence="4">Cytoplasm</location>
    </subcellularLocation>
    <subcellularLocation>
        <location evidence="4">Cell membrane</location>
        <topology evidence="4">Peripheral membrane protein</topology>
        <orientation evidence="4">Cytoplasmic side</orientation>
    </subcellularLocation>
</comment>
<keyword evidence="3 4" id="KW-0472">Membrane</keyword>
<dbReference type="GO" id="GO:0005737">
    <property type="term" value="C:cytoplasm"/>
    <property type="evidence" value="ECO:0007669"/>
    <property type="project" value="UniProtKB-SubCell"/>
</dbReference>
<dbReference type="InterPro" id="IPR035932">
    <property type="entry name" value="HflD-like_sf"/>
</dbReference>
<protein>
    <recommendedName>
        <fullName evidence="4">High frequency lysogenization protein HflD homolog</fullName>
    </recommendedName>
</protein>
<dbReference type="EMBL" id="JWLZ01000084">
    <property type="protein sequence ID" value="KHT64437.1"/>
    <property type="molecule type" value="Genomic_DNA"/>
</dbReference>
<evidence type="ECO:0000313" key="5">
    <source>
        <dbReference type="EMBL" id="KHT64437.1"/>
    </source>
</evidence>
<organism evidence="5 6">
    <name type="scientific">Photobacterium gaetbulicola</name>
    <dbReference type="NCBI Taxonomy" id="1295392"/>
    <lineage>
        <taxon>Bacteria</taxon>
        <taxon>Pseudomonadati</taxon>
        <taxon>Pseudomonadota</taxon>
        <taxon>Gammaproteobacteria</taxon>
        <taxon>Vibrionales</taxon>
        <taxon>Vibrionaceae</taxon>
        <taxon>Photobacterium</taxon>
    </lineage>
</organism>
<name>A0A0B9H6A4_9GAMM</name>
<comment type="caution">
    <text evidence="5">The sequence shown here is derived from an EMBL/GenBank/DDBJ whole genome shotgun (WGS) entry which is preliminary data.</text>
</comment>